<proteinExistence type="predicted"/>
<protein>
    <submittedName>
        <fullName evidence="1">Uncharacterized protein</fullName>
    </submittedName>
</protein>
<evidence type="ECO:0000313" key="1">
    <source>
        <dbReference type="EMBL" id="CDX01297.1"/>
    </source>
</evidence>
<dbReference type="EMBL" id="LK996017">
    <property type="protein sequence ID" value="CDX01297.1"/>
    <property type="molecule type" value="Genomic_DNA"/>
</dbReference>
<reference evidence="1" key="1">
    <citation type="submission" date="2014-07" db="EMBL/GenBank/DDBJ databases">
        <authorList>
            <person name="Hornung V.Bastian."/>
        </authorList>
    </citation>
    <scope>NUCLEOTIDE SEQUENCE</scope>
    <source>
        <strain evidence="1">PCE-S</strain>
    </source>
</reference>
<gene>
    <name evidence="1" type="ORF">DPCES_1410</name>
</gene>
<dbReference type="AlphaFoldDB" id="A0A098AYW4"/>
<sequence>MTPIELVDCLVEFFEEVVQNYALATKTGDTGKPPAVYAGYLPPKGKINSSEFPFIIVRYLDEDDEEVDEVKIGVIIGCYSEDEQNGWRDPLNIATRLKLELRKKVVFGPYALGRKIRIELFEDQPVPNWYAVMEMAFDIPKAQIDWSEHGFDFEKD</sequence>
<dbReference type="PATRIC" id="fig|49338.4.peg.1520"/>
<organism evidence="1">
    <name type="scientific">Desulfitobacterium hafniense</name>
    <name type="common">Desulfitobacterium frappieri</name>
    <dbReference type="NCBI Taxonomy" id="49338"/>
    <lineage>
        <taxon>Bacteria</taxon>
        <taxon>Bacillati</taxon>
        <taxon>Bacillota</taxon>
        <taxon>Clostridia</taxon>
        <taxon>Eubacteriales</taxon>
        <taxon>Desulfitobacteriaceae</taxon>
        <taxon>Desulfitobacterium</taxon>
    </lineage>
</organism>
<dbReference type="RefSeq" id="WP_208925468.1">
    <property type="nucleotide sequence ID" value="NZ_LK996017.1"/>
</dbReference>
<accession>A0A098AYW4</accession>
<name>A0A098AYW4_DESHA</name>